<proteinExistence type="predicted"/>
<dbReference type="InterPro" id="IPR018750">
    <property type="entry name" value="DUF2306_membrane"/>
</dbReference>
<dbReference type="Pfam" id="PF10067">
    <property type="entry name" value="DUF2306"/>
    <property type="match status" value="1"/>
</dbReference>
<feature type="transmembrane region" description="Helical" evidence="1">
    <location>
        <begin position="12"/>
        <end position="32"/>
    </location>
</feature>
<dbReference type="Proteomes" id="UP000633219">
    <property type="component" value="Unassembled WGS sequence"/>
</dbReference>
<dbReference type="AlphaFoldDB" id="A0A936YT32"/>
<name>A0A936YT32_9HYPH</name>
<feature type="transmembrane region" description="Helical" evidence="1">
    <location>
        <begin position="44"/>
        <end position="61"/>
    </location>
</feature>
<comment type="caution">
    <text evidence="2">The sequence shown here is derived from an EMBL/GenBank/DDBJ whole genome shotgun (WGS) entry which is preliminary data.</text>
</comment>
<reference evidence="2" key="1">
    <citation type="submission" date="2021-01" db="EMBL/GenBank/DDBJ databases">
        <title>Rhizobium sp. strain KVB221 16S ribosomal RNA gene Genome sequencing and assembly.</title>
        <authorList>
            <person name="Kang M."/>
        </authorList>
    </citation>
    <scope>NUCLEOTIDE SEQUENCE</scope>
    <source>
        <strain evidence="2">KVB221</strain>
    </source>
</reference>
<gene>
    <name evidence="2" type="ORF">JJB09_07790</name>
</gene>
<sequence length="173" mass="18783">MNLEPLLQAPIAVQFHVGAVVPAAMIGPWLFCAPKGTPMHRITGKVWLGLMVVVALSSFFIHESNLFMGFGPIHLISIYVLAGAWMAYRHARARRIAQHKRHVIGLYLGGIVGAGLFTLLPGRIMHDVVFMQAQEPSDVGPLMLFLAVLAVCALLMLALVLISRAGRVKSGTH</sequence>
<evidence type="ECO:0000313" key="2">
    <source>
        <dbReference type="EMBL" id="MBL0371925.1"/>
    </source>
</evidence>
<accession>A0A936YT32</accession>
<keyword evidence="1" id="KW-0812">Transmembrane</keyword>
<organism evidence="2 3">
    <name type="scientific">Rhizobium setariae</name>
    <dbReference type="NCBI Taxonomy" id="2801340"/>
    <lineage>
        <taxon>Bacteria</taxon>
        <taxon>Pseudomonadati</taxon>
        <taxon>Pseudomonadota</taxon>
        <taxon>Alphaproteobacteria</taxon>
        <taxon>Hyphomicrobiales</taxon>
        <taxon>Rhizobiaceae</taxon>
        <taxon>Rhizobium/Agrobacterium group</taxon>
        <taxon>Rhizobium</taxon>
    </lineage>
</organism>
<feature type="transmembrane region" description="Helical" evidence="1">
    <location>
        <begin position="142"/>
        <end position="162"/>
    </location>
</feature>
<keyword evidence="1" id="KW-0472">Membrane</keyword>
<dbReference type="EMBL" id="JAEQNC010000004">
    <property type="protein sequence ID" value="MBL0371925.1"/>
    <property type="molecule type" value="Genomic_DNA"/>
</dbReference>
<evidence type="ECO:0000256" key="1">
    <source>
        <dbReference type="SAM" id="Phobius"/>
    </source>
</evidence>
<protein>
    <submittedName>
        <fullName evidence="2">DUF2306 domain-containing protein</fullName>
    </submittedName>
</protein>
<keyword evidence="3" id="KW-1185">Reference proteome</keyword>
<evidence type="ECO:0000313" key="3">
    <source>
        <dbReference type="Proteomes" id="UP000633219"/>
    </source>
</evidence>
<keyword evidence="1" id="KW-1133">Transmembrane helix</keyword>
<feature type="transmembrane region" description="Helical" evidence="1">
    <location>
        <begin position="103"/>
        <end position="122"/>
    </location>
</feature>